<dbReference type="Proteomes" id="UP000235786">
    <property type="component" value="Unassembled WGS sequence"/>
</dbReference>
<reference evidence="1 2" key="1">
    <citation type="submission" date="2016-04" db="EMBL/GenBank/DDBJ databases">
        <title>A degradative enzymes factory behind the ericoid mycorrhizal symbiosis.</title>
        <authorList>
            <consortium name="DOE Joint Genome Institute"/>
            <person name="Martino E."/>
            <person name="Morin E."/>
            <person name="Grelet G."/>
            <person name="Kuo A."/>
            <person name="Kohler A."/>
            <person name="Daghino S."/>
            <person name="Barry K."/>
            <person name="Choi C."/>
            <person name="Cichocki N."/>
            <person name="Clum A."/>
            <person name="Copeland A."/>
            <person name="Hainaut M."/>
            <person name="Haridas S."/>
            <person name="Labutti K."/>
            <person name="Lindquist E."/>
            <person name="Lipzen A."/>
            <person name="Khouja H.-R."/>
            <person name="Murat C."/>
            <person name="Ohm R."/>
            <person name="Olson A."/>
            <person name="Spatafora J."/>
            <person name="Veneault-Fourrey C."/>
            <person name="Henrissat B."/>
            <person name="Grigoriev I."/>
            <person name="Martin F."/>
            <person name="Perotto S."/>
        </authorList>
    </citation>
    <scope>NUCLEOTIDE SEQUENCE [LARGE SCALE GENOMIC DNA]</scope>
    <source>
        <strain evidence="1 2">F</strain>
    </source>
</reference>
<keyword evidence="2" id="KW-1185">Reference proteome</keyword>
<organism evidence="1 2">
    <name type="scientific">Hyaloscypha variabilis (strain UAMH 11265 / GT02V1 / F)</name>
    <name type="common">Meliniomyces variabilis</name>
    <dbReference type="NCBI Taxonomy" id="1149755"/>
    <lineage>
        <taxon>Eukaryota</taxon>
        <taxon>Fungi</taxon>
        <taxon>Dikarya</taxon>
        <taxon>Ascomycota</taxon>
        <taxon>Pezizomycotina</taxon>
        <taxon>Leotiomycetes</taxon>
        <taxon>Helotiales</taxon>
        <taxon>Hyaloscyphaceae</taxon>
        <taxon>Hyaloscypha</taxon>
        <taxon>Hyaloscypha variabilis</taxon>
    </lineage>
</organism>
<protein>
    <submittedName>
        <fullName evidence="1">Uncharacterized protein</fullName>
    </submittedName>
</protein>
<sequence length="111" mass="12248">MVCDLTDVEVHCITGEGIESAAERMRVVQKLQVLEAGMLELKRQKKHNPSTLAIQKVARLQEASADSEGGSETAASSYTEGIGIFAGRRFGVEFLSSSEGWEERQEEFEQL</sequence>
<gene>
    <name evidence="1" type="ORF">L207DRAFT_527830</name>
</gene>
<proteinExistence type="predicted"/>
<dbReference type="AlphaFoldDB" id="A0A2J6RRM6"/>
<accession>A0A2J6RRM6</accession>
<dbReference type="STRING" id="1149755.A0A2J6RRM6"/>
<name>A0A2J6RRM6_HYAVF</name>
<dbReference type="EMBL" id="KZ613944">
    <property type="protein sequence ID" value="PMD41174.1"/>
    <property type="molecule type" value="Genomic_DNA"/>
</dbReference>
<evidence type="ECO:0000313" key="1">
    <source>
        <dbReference type="EMBL" id="PMD41174.1"/>
    </source>
</evidence>
<evidence type="ECO:0000313" key="2">
    <source>
        <dbReference type="Proteomes" id="UP000235786"/>
    </source>
</evidence>